<dbReference type="PANTHER" id="PTHR13318">
    <property type="entry name" value="PARTNER OF PAIRED, ISOFORM B-RELATED"/>
    <property type="match status" value="1"/>
</dbReference>
<feature type="non-terminal residue" evidence="1">
    <location>
        <position position="481"/>
    </location>
</feature>
<sequence length="481" mass="54016">MTCKAFKDPALDVLYWQIPSLANLLMCMPRNLWSLNNEEPIVLSFCRTMLRADWIVLQSYALRLRSIYADEPVKMLVDSDALSAVSHYSGTNLLPNLRELRLYHESTCDDLLLRNIVHVPQIYLAPRVTTLSLSNLSSKSLHVLSVAIQRYPLLKTIRLAIRDAVGDELLEMLEGVDTLKSLCSFELVLEDKYTFPLSRMLEALGTLSHLDDILLECSNIDLALPPTFLTSDDNAPAFPALAALYLFSNARQIVHIMHYMRKLPSLTDIFVRFTDLIEDTSVPQAIEALTKALSAAESPIQGIDISFPETGDYSDLVSFHALRPLFRFQQLRSFHLTCFPPPSLDDAMLTELARGLRKLHTLELQWKADAQTNSRPKVTFTGLRALLRHCPNLQHLSLAVDTTVPCNDDYSHTAPSVDDVCHSELKTWEVGDSLIGNADVQRVAITLATWTPHLQDIAVTAEKSSSLTSKAYNARTKAWKQ</sequence>
<dbReference type="Proteomes" id="UP000053558">
    <property type="component" value="Unassembled WGS sequence"/>
</dbReference>
<dbReference type="GO" id="GO:0031146">
    <property type="term" value="P:SCF-dependent proteasomal ubiquitin-dependent protein catabolic process"/>
    <property type="evidence" value="ECO:0007669"/>
    <property type="project" value="TreeGrafter"/>
</dbReference>
<dbReference type="KEGG" id="cput:CONPUDRAFT_166514"/>
<comment type="caution">
    <text evidence="1">The sequence shown here is derived from an EMBL/GenBank/DDBJ whole genome shotgun (WGS) entry which is preliminary data.</text>
</comment>
<dbReference type="AlphaFoldDB" id="A0A5M3ML48"/>
<name>A0A5M3ML48_CONPW</name>
<dbReference type="PANTHER" id="PTHR13318:SF190">
    <property type="entry name" value="PARTNER OF PAIRED, ISOFORM B"/>
    <property type="match status" value="1"/>
</dbReference>
<dbReference type="Gene3D" id="3.80.10.10">
    <property type="entry name" value="Ribonuclease Inhibitor"/>
    <property type="match status" value="1"/>
</dbReference>
<dbReference type="RefSeq" id="XP_007770154.1">
    <property type="nucleotide sequence ID" value="XM_007771964.1"/>
</dbReference>
<proteinExistence type="predicted"/>
<dbReference type="OrthoDB" id="2691562at2759"/>
<evidence type="ECO:0000313" key="2">
    <source>
        <dbReference type="Proteomes" id="UP000053558"/>
    </source>
</evidence>
<keyword evidence="2" id="KW-1185">Reference proteome</keyword>
<dbReference type="GeneID" id="19205563"/>
<accession>A0A5M3ML48</accession>
<dbReference type="EMBL" id="JH711580">
    <property type="protein sequence ID" value="EIW79813.1"/>
    <property type="molecule type" value="Genomic_DNA"/>
</dbReference>
<evidence type="ECO:0000313" key="1">
    <source>
        <dbReference type="EMBL" id="EIW79813.1"/>
    </source>
</evidence>
<dbReference type="GO" id="GO:0019005">
    <property type="term" value="C:SCF ubiquitin ligase complex"/>
    <property type="evidence" value="ECO:0007669"/>
    <property type="project" value="TreeGrafter"/>
</dbReference>
<dbReference type="SUPFAM" id="SSF52047">
    <property type="entry name" value="RNI-like"/>
    <property type="match status" value="1"/>
</dbReference>
<gene>
    <name evidence="1" type="ORF">CONPUDRAFT_166514</name>
</gene>
<dbReference type="InterPro" id="IPR032675">
    <property type="entry name" value="LRR_dom_sf"/>
</dbReference>
<protein>
    <recommendedName>
        <fullName evidence="3">F-box domain-containing protein</fullName>
    </recommendedName>
</protein>
<reference evidence="2" key="1">
    <citation type="journal article" date="2012" name="Science">
        <title>The Paleozoic origin of enzymatic lignin decomposition reconstructed from 31 fungal genomes.</title>
        <authorList>
            <person name="Floudas D."/>
            <person name="Binder M."/>
            <person name="Riley R."/>
            <person name="Barry K."/>
            <person name="Blanchette R.A."/>
            <person name="Henrissat B."/>
            <person name="Martinez A.T."/>
            <person name="Otillar R."/>
            <person name="Spatafora J.W."/>
            <person name="Yadav J.S."/>
            <person name="Aerts A."/>
            <person name="Benoit I."/>
            <person name="Boyd A."/>
            <person name="Carlson A."/>
            <person name="Copeland A."/>
            <person name="Coutinho P.M."/>
            <person name="de Vries R.P."/>
            <person name="Ferreira P."/>
            <person name="Findley K."/>
            <person name="Foster B."/>
            <person name="Gaskell J."/>
            <person name="Glotzer D."/>
            <person name="Gorecki P."/>
            <person name="Heitman J."/>
            <person name="Hesse C."/>
            <person name="Hori C."/>
            <person name="Igarashi K."/>
            <person name="Jurgens J.A."/>
            <person name="Kallen N."/>
            <person name="Kersten P."/>
            <person name="Kohler A."/>
            <person name="Kuees U."/>
            <person name="Kumar T.K.A."/>
            <person name="Kuo A."/>
            <person name="LaButti K."/>
            <person name="Larrondo L.F."/>
            <person name="Lindquist E."/>
            <person name="Ling A."/>
            <person name="Lombard V."/>
            <person name="Lucas S."/>
            <person name="Lundell T."/>
            <person name="Martin R."/>
            <person name="McLaughlin D.J."/>
            <person name="Morgenstern I."/>
            <person name="Morin E."/>
            <person name="Murat C."/>
            <person name="Nagy L.G."/>
            <person name="Nolan M."/>
            <person name="Ohm R.A."/>
            <person name="Patyshakuliyeva A."/>
            <person name="Rokas A."/>
            <person name="Ruiz-Duenas F.J."/>
            <person name="Sabat G."/>
            <person name="Salamov A."/>
            <person name="Samejima M."/>
            <person name="Schmutz J."/>
            <person name="Slot J.C."/>
            <person name="St John F."/>
            <person name="Stenlid J."/>
            <person name="Sun H."/>
            <person name="Sun S."/>
            <person name="Syed K."/>
            <person name="Tsang A."/>
            <person name="Wiebenga A."/>
            <person name="Young D."/>
            <person name="Pisabarro A."/>
            <person name="Eastwood D.C."/>
            <person name="Martin F."/>
            <person name="Cullen D."/>
            <person name="Grigoriev I.V."/>
            <person name="Hibbett D.S."/>
        </authorList>
    </citation>
    <scope>NUCLEOTIDE SEQUENCE [LARGE SCALE GENOMIC DNA]</scope>
    <source>
        <strain evidence="2">RWD-64-598 SS2</strain>
    </source>
</reference>
<dbReference type="OMA" id="CEDIELH"/>
<organism evidence="1 2">
    <name type="scientific">Coniophora puteana (strain RWD-64-598)</name>
    <name type="common">Brown rot fungus</name>
    <dbReference type="NCBI Taxonomy" id="741705"/>
    <lineage>
        <taxon>Eukaryota</taxon>
        <taxon>Fungi</taxon>
        <taxon>Dikarya</taxon>
        <taxon>Basidiomycota</taxon>
        <taxon>Agaricomycotina</taxon>
        <taxon>Agaricomycetes</taxon>
        <taxon>Agaricomycetidae</taxon>
        <taxon>Boletales</taxon>
        <taxon>Coniophorineae</taxon>
        <taxon>Coniophoraceae</taxon>
        <taxon>Coniophora</taxon>
    </lineage>
</organism>
<evidence type="ECO:0008006" key="3">
    <source>
        <dbReference type="Google" id="ProtNLM"/>
    </source>
</evidence>